<accession>A0A0X8G4M9</accession>
<organism evidence="1 2">
    <name type="scientific">Lutibacter profundi</name>
    <dbReference type="NCBI Taxonomy" id="1622118"/>
    <lineage>
        <taxon>Bacteria</taxon>
        <taxon>Pseudomonadati</taxon>
        <taxon>Bacteroidota</taxon>
        <taxon>Flavobacteriia</taxon>
        <taxon>Flavobacteriales</taxon>
        <taxon>Flavobacteriaceae</taxon>
        <taxon>Lutibacter</taxon>
    </lineage>
</organism>
<name>A0A0X8G4M9_9FLAO</name>
<gene>
    <name evidence="1" type="ORF">Lupro_01220</name>
</gene>
<sequence>MESQLLVLSDLNFNLDVWKRELKFQEGEMDYFEEKLEHIAMRNPENDVLIQLEGFQNKIIREREVMGHLRHKIRMKKRELAKAKFENNSSVLFQEKQVLLKDEMKTFVRMHYQLKELMMDFFLRTLN</sequence>
<evidence type="ECO:0000313" key="1">
    <source>
        <dbReference type="EMBL" id="AMC09960.1"/>
    </source>
</evidence>
<reference evidence="1 2" key="2">
    <citation type="journal article" date="2016" name="Int. J. Syst. Evol. Microbiol.">
        <title>Lutibacter profundi sp. nov., isolated from a deep-sea hydrothermal system on the Arctic Mid-Ocean Ridge and emended description of the genus Lutibacter.</title>
        <authorList>
            <person name="Le Moine Bauer S."/>
            <person name="Roalkvam I."/>
            <person name="Steen I.H."/>
            <person name="Dahle H."/>
        </authorList>
    </citation>
    <scope>NUCLEOTIDE SEQUENCE [LARGE SCALE GENOMIC DNA]</scope>
    <source>
        <strain evidence="1 2">LP1</strain>
    </source>
</reference>
<dbReference type="EMBL" id="CP013355">
    <property type="protein sequence ID" value="AMC09960.1"/>
    <property type="molecule type" value="Genomic_DNA"/>
</dbReference>
<reference evidence="2" key="1">
    <citation type="submission" date="2015-12" db="EMBL/GenBank/DDBJ databases">
        <title>Complete genome sequence of Lutibacter profundus strain LP1.</title>
        <authorList>
            <person name="Wissuwa J."/>
            <person name="Le Moine Bauer S."/>
            <person name="Stokke R."/>
            <person name="Dahle H."/>
            <person name="Steen I.H."/>
        </authorList>
    </citation>
    <scope>NUCLEOTIDE SEQUENCE [LARGE SCALE GENOMIC DNA]</scope>
    <source>
        <strain evidence="2">LP1</strain>
    </source>
</reference>
<dbReference type="AlphaFoldDB" id="A0A0X8G4M9"/>
<protein>
    <submittedName>
        <fullName evidence="1">Uncharacterized protein</fullName>
    </submittedName>
</protein>
<evidence type="ECO:0000313" key="2">
    <source>
        <dbReference type="Proteomes" id="UP000059672"/>
    </source>
</evidence>
<dbReference type="Proteomes" id="UP000059672">
    <property type="component" value="Chromosome"/>
</dbReference>
<proteinExistence type="predicted"/>
<dbReference type="KEGG" id="lut:Lupro_01220"/>
<dbReference type="OrthoDB" id="1201888at2"/>
<dbReference type="RefSeq" id="WP_068205678.1">
    <property type="nucleotide sequence ID" value="NZ_CP013355.1"/>
</dbReference>
<keyword evidence="2" id="KW-1185">Reference proteome</keyword>